<name>A0A6P5SPH1_PRUAV</name>
<accession>A0A6P5SPH1</accession>
<dbReference type="PANTHER" id="PTHR35317">
    <property type="entry name" value="OS04G0629600 PROTEIN"/>
    <property type="match status" value="1"/>
</dbReference>
<dbReference type="GeneID" id="110758061"/>
<sequence length="271" mass="30975">MSVVLCICESLFNFSSIETWTGSNYKKWKQDVEIVLGFMDLDLALREDEPAALTNESSDAHRRQHEKQHKANRMSLLIMKRAMTETVRGGIPSNDKEKAFLEVIGEKFKESKKAEMRSLMNALTIMRYDGESSAREYIMKLIDIANKLKDLEVTIYDPFLMHVALNSLPPKFGQLKVSYNTQKENWDLNELISMCVQEEDRLKRDQMEVVNLVHSTYGKKNGASGTGSHFMLLSLQMLLPKLPNHHLKGLKTLKSTKLKFSNALFAKSVVN</sequence>
<dbReference type="Pfam" id="PF14223">
    <property type="entry name" value="Retrotran_gag_2"/>
    <property type="match status" value="1"/>
</dbReference>
<evidence type="ECO:0000313" key="2">
    <source>
        <dbReference type="RefSeq" id="XP_021815541.1"/>
    </source>
</evidence>
<keyword evidence="1" id="KW-1185">Reference proteome</keyword>
<protein>
    <submittedName>
        <fullName evidence="2">Uncharacterized protein LOC110758061</fullName>
    </submittedName>
</protein>
<dbReference type="Proteomes" id="UP000515124">
    <property type="component" value="Unplaced"/>
</dbReference>
<proteinExistence type="predicted"/>
<dbReference type="AlphaFoldDB" id="A0A6P5SPH1"/>
<dbReference type="PANTHER" id="PTHR35317:SF42">
    <property type="entry name" value="RETROTRANSPOSON GAG DOMAIN-CONTAINING PROTEIN"/>
    <property type="match status" value="1"/>
</dbReference>
<dbReference type="RefSeq" id="XP_021815541.1">
    <property type="nucleotide sequence ID" value="XM_021959849.1"/>
</dbReference>
<dbReference type="KEGG" id="pavi:110758061"/>
<evidence type="ECO:0000313" key="1">
    <source>
        <dbReference type="Proteomes" id="UP000515124"/>
    </source>
</evidence>
<reference evidence="2" key="1">
    <citation type="submission" date="2025-08" db="UniProtKB">
        <authorList>
            <consortium name="RefSeq"/>
        </authorList>
    </citation>
    <scope>IDENTIFICATION</scope>
</reference>
<gene>
    <name evidence="2" type="primary">LOC110758061</name>
</gene>
<organism evidence="1 2">
    <name type="scientific">Prunus avium</name>
    <name type="common">Cherry</name>
    <name type="synonym">Cerasus avium</name>
    <dbReference type="NCBI Taxonomy" id="42229"/>
    <lineage>
        <taxon>Eukaryota</taxon>
        <taxon>Viridiplantae</taxon>
        <taxon>Streptophyta</taxon>
        <taxon>Embryophyta</taxon>
        <taxon>Tracheophyta</taxon>
        <taxon>Spermatophyta</taxon>
        <taxon>Magnoliopsida</taxon>
        <taxon>eudicotyledons</taxon>
        <taxon>Gunneridae</taxon>
        <taxon>Pentapetalae</taxon>
        <taxon>rosids</taxon>
        <taxon>fabids</taxon>
        <taxon>Rosales</taxon>
        <taxon>Rosaceae</taxon>
        <taxon>Amygdaloideae</taxon>
        <taxon>Amygdaleae</taxon>
        <taxon>Prunus</taxon>
    </lineage>
</organism>